<dbReference type="PANTHER" id="PTHR13779">
    <property type="entry name" value="WERNER HELICASE-INTERACTING PROTEIN 1 FAMILY MEMBER"/>
    <property type="match status" value="1"/>
</dbReference>
<dbReference type="GO" id="GO:0005524">
    <property type="term" value="F:ATP binding"/>
    <property type="evidence" value="ECO:0007669"/>
    <property type="project" value="UniProtKB-KW"/>
</dbReference>
<dbReference type="Gene3D" id="1.10.8.60">
    <property type="match status" value="1"/>
</dbReference>
<dbReference type="OrthoDB" id="10265467at2759"/>
<dbReference type="GO" id="GO:0051880">
    <property type="term" value="F:G-quadruplex DNA binding"/>
    <property type="evidence" value="ECO:0007669"/>
    <property type="project" value="EnsemblFungi"/>
</dbReference>
<gene>
    <name evidence="6" type="primary">NDAI0F03710</name>
    <name evidence="6" type="ordered locus">NDAI_0F03710</name>
</gene>
<comment type="similarity">
    <text evidence="1">Belongs to the AAA ATPase family. RarA/MGS1/WRNIP1 subfamily.</text>
</comment>
<dbReference type="Pfam" id="PF16193">
    <property type="entry name" value="AAA_assoc_2"/>
    <property type="match status" value="1"/>
</dbReference>
<dbReference type="EMBL" id="HE580272">
    <property type="protein sequence ID" value="CCD25689.1"/>
    <property type="molecule type" value="Genomic_DNA"/>
</dbReference>
<dbReference type="InterPro" id="IPR021886">
    <property type="entry name" value="MgsA_C"/>
</dbReference>
<dbReference type="Gene3D" id="1.10.3710.10">
    <property type="entry name" value="DNA polymerase III clamp loader subunits, C-terminal domain"/>
    <property type="match status" value="1"/>
</dbReference>
<accession>G0WD28</accession>
<dbReference type="InterPro" id="IPR032423">
    <property type="entry name" value="AAA_assoc_2"/>
</dbReference>
<dbReference type="InterPro" id="IPR051314">
    <property type="entry name" value="AAA_ATPase_RarA/MGS1/WRNIP1"/>
</dbReference>
<dbReference type="FunFam" id="1.10.3710.10:FF:000005">
    <property type="entry name" value="AAA family ATPase, putative"/>
    <property type="match status" value="1"/>
</dbReference>
<dbReference type="CDD" id="cd18139">
    <property type="entry name" value="HLD_clamp_RarA"/>
    <property type="match status" value="1"/>
</dbReference>
<dbReference type="InterPro" id="IPR027417">
    <property type="entry name" value="P-loop_NTPase"/>
</dbReference>
<dbReference type="GO" id="GO:0051276">
    <property type="term" value="P:chromosome organization"/>
    <property type="evidence" value="ECO:0007669"/>
    <property type="project" value="EnsemblFungi"/>
</dbReference>
<dbReference type="FunFam" id="3.40.50.300:FF:000345">
    <property type="entry name" value="AAA family ATPase"/>
    <property type="match status" value="1"/>
</dbReference>
<dbReference type="InterPro" id="IPR003593">
    <property type="entry name" value="AAA+_ATPase"/>
</dbReference>
<dbReference type="CDD" id="cd00009">
    <property type="entry name" value="AAA"/>
    <property type="match status" value="1"/>
</dbReference>
<feature type="compositionally biased region" description="Low complexity" evidence="4">
    <location>
        <begin position="100"/>
        <end position="113"/>
    </location>
</feature>
<dbReference type="AlphaFoldDB" id="G0WD28"/>
<dbReference type="Pfam" id="PF12002">
    <property type="entry name" value="MgsA_C"/>
    <property type="match status" value="1"/>
</dbReference>
<keyword evidence="7" id="KW-1185">Reference proteome</keyword>
<evidence type="ECO:0000259" key="5">
    <source>
        <dbReference type="SMART" id="SM00382"/>
    </source>
</evidence>
<dbReference type="RefSeq" id="XP_003670932.1">
    <property type="nucleotide sequence ID" value="XM_003670884.1"/>
</dbReference>
<evidence type="ECO:0000313" key="6">
    <source>
        <dbReference type="EMBL" id="CCD25689.1"/>
    </source>
</evidence>
<dbReference type="SMART" id="SM00382">
    <property type="entry name" value="AAA"/>
    <property type="match status" value="1"/>
</dbReference>
<dbReference type="STRING" id="1071378.G0WD28"/>
<sequence length="609" mass="68503">MNNHQSKLSTQAPNSKRFIACPLCESRVLLMTLNDHLDICPSNKHKTQQKQHIPRQGNTLKSYLSGNNRLPSTANESSPSSDKTSSSKRNHEVINLDNEPATPAAKKTSTSTTGVNATQSSIESKLKEEIAVLKKSAHLPLSERLRPQTLREYVGQQHILSQEKGPLFQYIRQGIIPSMILWGPPGVGKTSLARLFTKEASAVSSSGSKDERPVHYWMIETSATKANTQELRGIFEKAKKEFQLTRRRTVLFIDEIHRFNKVQQDLLLPHVENGDIILIGATTENPSFQLNNALISRCQVFVLEKLSTNEMCIVLYRAIALLNRSRKLLWGDIKALQLSRDIMEYIVDVSVGDARRALNILEKVEISTRQDDKTNGKGNSAETAESEEKKVITLNDVRDIIKNNSDSILNTYYDVKGDFHYDAISAFHKAVRGSDENASLYYLARMLQGGEDPLYVARRMIRIASEDIGIRDNSLLSLAIAAHDTVMKLGLPEADMALVHCCVALARAPKSVEIYRAWNNIKSMLNENKYSLASSEIPMHIRNAPTSLMKDLGYSKGYKYNPDYVDGKVKQEYFPEEVLHKCPNKKELQFLTGKHLGTRVDPDLLKDKK</sequence>
<feature type="compositionally biased region" description="Basic residues" evidence="4">
    <location>
        <begin position="44"/>
        <end position="53"/>
    </location>
</feature>
<feature type="region of interest" description="Disordered" evidence="4">
    <location>
        <begin position="44"/>
        <end position="121"/>
    </location>
</feature>
<reference evidence="6 7" key="1">
    <citation type="journal article" date="2011" name="Proc. Natl. Acad. Sci. U.S.A.">
        <title>Evolutionary erosion of yeast sex chromosomes by mating-type switching accidents.</title>
        <authorList>
            <person name="Gordon J.L."/>
            <person name="Armisen D."/>
            <person name="Proux-Wera E."/>
            <person name="Oheigeartaigh S.S."/>
            <person name="Byrne K.P."/>
            <person name="Wolfe K.H."/>
        </authorList>
    </citation>
    <scope>NUCLEOTIDE SEQUENCE [LARGE SCALE GENOMIC DNA]</scope>
    <source>
        <strain evidence="7">ATCC 10597 / BCRC 20456 / CBS 421 / NBRC 0211 / NRRL Y-12639</strain>
    </source>
</reference>
<dbReference type="eggNOG" id="KOG2028">
    <property type="taxonomic scope" value="Eukaryota"/>
</dbReference>
<dbReference type="KEGG" id="ndi:NDAI_0F03710"/>
<evidence type="ECO:0000256" key="3">
    <source>
        <dbReference type="ARBA" id="ARBA00022840"/>
    </source>
</evidence>
<feature type="domain" description="AAA+ ATPase" evidence="5">
    <location>
        <begin position="175"/>
        <end position="306"/>
    </location>
</feature>
<evidence type="ECO:0000256" key="2">
    <source>
        <dbReference type="ARBA" id="ARBA00022741"/>
    </source>
</evidence>
<dbReference type="GO" id="GO:0005634">
    <property type="term" value="C:nucleus"/>
    <property type="evidence" value="ECO:0007669"/>
    <property type="project" value="TreeGrafter"/>
</dbReference>
<dbReference type="SUPFAM" id="SSF48019">
    <property type="entry name" value="post-AAA+ oligomerization domain-like"/>
    <property type="match status" value="1"/>
</dbReference>
<feature type="compositionally biased region" description="Polar residues" evidence="4">
    <location>
        <begin position="56"/>
        <end position="76"/>
    </location>
</feature>
<dbReference type="GO" id="GO:0016887">
    <property type="term" value="F:ATP hydrolysis activity"/>
    <property type="evidence" value="ECO:0007669"/>
    <property type="project" value="InterPro"/>
</dbReference>
<protein>
    <recommendedName>
        <fullName evidence="5">AAA+ ATPase domain-containing protein</fullName>
    </recommendedName>
</protein>
<dbReference type="GeneID" id="11497027"/>
<dbReference type="Gene3D" id="3.40.50.300">
    <property type="entry name" value="P-loop containing nucleotide triphosphate hydrolases"/>
    <property type="match status" value="1"/>
</dbReference>
<dbReference type="GO" id="GO:0017116">
    <property type="term" value="F:single-stranded DNA helicase activity"/>
    <property type="evidence" value="ECO:0007669"/>
    <property type="project" value="EnsemblFungi"/>
</dbReference>
<evidence type="ECO:0000256" key="1">
    <source>
        <dbReference type="ARBA" id="ARBA00008959"/>
    </source>
</evidence>
<dbReference type="FunFam" id="1.20.272.10:FF:000001">
    <property type="entry name" value="Putative AAA family ATPase"/>
    <property type="match status" value="1"/>
</dbReference>
<dbReference type="Proteomes" id="UP000000689">
    <property type="component" value="Chromosome 6"/>
</dbReference>
<keyword evidence="3" id="KW-0067">ATP-binding</keyword>
<organism evidence="6 7">
    <name type="scientific">Naumovozyma dairenensis (strain ATCC 10597 / BCRC 20456 / CBS 421 / NBRC 0211 / NRRL Y-12639)</name>
    <name type="common">Saccharomyces dairenensis</name>
    <dbReference type="NCBI Taxonomy" id="1071378"/>
    <lineage>
        <taxon>Eukaryota</taxon>
        <taxon>Fungi</taxon>
        <taxon>Dikarya</taxon>
        <taxon>Ascomycota</taxon>
        <taxon>Saccharomycotina</taxon>
        <taxon>Saccharomycetes</taxon>
        <taxon>Saccharomycetales</taxon>
        <taxon>Saccharomycetaceae</taxon>
        <taxon>Naumovozyma</taxon>
    </lineage>
</organism>
<dbReference type="OMA" id="RIILSQC"/>
<dbReference type="GO" id="GO:0008047">
    <property type="term" value="F:enzyme activator activity"/>
    <property type="evidence" value="ECO:0007669"/>
    <property type="project" value="EnsemblFungi"/>
</dbReference>
<dbReference type="GO" id="GO:0000731">
    <property type="term" value="P:DNA synthesis involved in DNA repair"/>
    <property type="evidence" value="ECO:0007669"/>
    <property type="project" value="TreeGrafter"/>
</dbReference>
<keyword evidence="2" id="KW-0547">Nucleotide-binding</keyword>
<dbReference type="PANTHER" id="PTHR13779:SF7">
    <property type="entry name" value="ATPASE WRNIP1"/>
    <property type="match status" value="1"/>
</dbReference>
<dbReference type="InterPro" id="IPR008921">
    <property type="entry name" value="DNA_pol3_clamp-load_cplx_C"/>
</dbReference>
<dbReference type="Gene3D" id="1.20.272.10">
    <property type="match status" value="1"/>
</dbReference>
<proteinExistence type="inferred from homology"/>
<dbReference type="GO" id="GO:0033567">
    <property type="term" value="P:DNA replication, Okazaki fragment processing"/>
    <property type="evidence" value="ECO:0007669"/>
    <property type="project" value="EnsemblFungi"/>
</dbReference>
<dbReference type="HOGENOM" id="CLU_017985_0_1_1"/>
<evidence type="ECO:0000256" key="4">
    <source>
        <dbReference type="SAM" id="MobiDB-lite"/>
    </source>
</evidence>
<evidence type="ECO:0000313" key="7">
    <source>
        <dbReference type="Proteomes" id="UP000000689"/>
    </source>
</evidence>
<dbReference type="InterPro" id="IPR003959">
    <property type="entry name" value="ATPase_AAA_core"/>
</dbReference>
<dbReference type="SUPFAM" id="SSF52540">
    <property type="entry name" value="P-loop containing nucleoside triphosphate hydrolases"/>
    <property type="match status" value="1"/>
</dbReference>
<dbReference type="GO" id="GO:0006282">
    <property type="term" value="P:regulation of DNA repair"/>
    <property type="evidence" value="ECO:0007669"/>
    <property type="project" value="EnsemblFungi"/>
</dbReference>
<name>G0WD28_NAUDC</name>
<dbReference type="Pfam" id="PF00004">
    <property type="entry name" value="AAA"/>
    <property type="match status" value="1"/>
</dbReference>